<dbReference type="SUPFAM" id="SSF56112">
    <property type="entry name" value="Protein kinase-like (PK-like)"/>
    <property type="match status" value="1"/>
</dbReference>
<feature type="domain" description="Aminoglycoside phosphotransferase" evidence="1">
    <location>
        <begin position="31"/>
        <end position="279"/>
    </location>
</feature>
<keyword evidence="5" id="KW-1185">Reference proteome</keyword>
<evidence type="ECO:0000259" key="1">
    <source>
        <dbReference type="Pfam" id="PF01636"/>
    </source>
</evidence>
<dbReference type="RefSeq" id="WP_167116557.1">
    <property type="nucleotide sequence ID" value="NZ_CP110470.1"/>
</dbReference>
<dbReference type="InterPro" id="IPR041726">
    <property type="entry name" value="ACAD10_11_N"/>
</dbReference>
<gene>
    <name evidence="2" type="ORF">O4328_34760</name>
    <name evidence="3" type="ORF">Q5707_40675</name>
    <name evidence="4" type="ORF">Q5707_44320</name>
</gene>
<sequence>MNTLRERLPELLHGTGFRDASDPVRLGGGSSQENWAFDAIAETDGNRRALLLRRAPAGGVVDTERDVEFGLLRSLAGSGLPIAAVHALDADGSLMGRPAMIVDRVAGRADRAALRDRDPLQLGRDGRMSLAQELADLLGAVHRVDPPATGLVDVLRVPTDPGHAELERWTAELDRVELEPHPALRETIAWLGDHVPPPSPIRLVHGDFRPANVLVDGQRISALLDWELAHLGDAHDDLGWYTCSVYRAEHFIDGRWGVEDFLRRWSQASGIEVDHDRLHFWQVMTALRLAVIALTGVRAFCEGITDRPAGPADRIERLALRETGLLEDSDDHTRERPGGQR</sequence>
<dbReference type="Proteomes" id="UP001066327">
    <property type="component" value="Unassembled WGS sequence"/>
</dbReference>
<accession>A0AAX3YQN2</accession>
<dbReference type="Gene3D" id="3.90.1200.10">
    <property type="match status" value="1"/>
</dbReference>
<evidence type="ECO:0000313" key="3">
    <source>
        <dbReference type="EMBL" id="WLF51792.1"/>
    </source>
</evidence>
<dbReference type="EMBL" id="CP130956">
    <property type="protein sequence ID" value="WLF52411.1"/>
    <property type="molecule type" value="Genomic_DNA"/>
</dbReference>
<dbReference type="EMBL" id="CP130956">
    <property type="protein sequence ID" value="WLF51792.1"/>
    <property type="molecule type" value="Genomic_DNA"/>
</dbReference>
<evidence type="ECO:0000313" key="2">
    <source>
        <dbReference type="EMBL" id="MCZ4588752.1"/>
    </source>
</evidence>
<reference evidence="2" key="1">
    <citation type="submission" date="2022-12" db="EMBL/GenBank/DDBJ databases">
        <authorList>
            <person name="Krivoruchko A.V."/>
            <person name="Elkin A."/>
        </authorList>
    </citation>
    <scope>NUCLEOTIDE SEQUENCE</scope>
    <source>
        <strain evidence="2">IEGM 249</strain>
    </source>
</reference>
<protein>
    <submittedName>
        <fullName evidence="3">Phosphotransferase family protein</fullName>
    </submittedName>
</protein>
<reference evidence="3" key="2">
    <citation type="submission" date="2023-07" db="EMBL/GenBank/DDBJ databases">
        <title>Genomic analysis of Rhodococcus opacus VOC-14 with glycol ethers degradation activity.</title>
        <authorList>
            <person name="Narkevich D.A."/>
            <person name="Hlushen A.M."/>
            <person name="Akhremchuk A.E."/>
            <person name="Sikolenko M.A."/>
            <person name="Valentovich L.N."/>
        </authorList>
    </citation>
    <scope>NUCLEOTIDE SEQUENCE</scope>
    <source>
        <strain evidence="3">VOC-14</strain>
        <plasmid evidence="3">pRho-VOC14-L</plasmid>
    </source>
</reference>
<evidence type="ECO:0000313" key="6">
    <source>
        <dbReference type="Proteomes" id="UP001231166"/>
    </source>
</evidence>
<dbReference type="CDD" id="cd05154">
    <property type="entry name" value="ACAD10_11_N-like"/>
    <property type="match status" value="1"/>
</dbReference>
<keyword evidence="3" id="KW-0614">Plasmid</keyword>
<dbReference type="PANTHER" id="PTHR21310">
    <property type="entry name" value="AMINOGLYCOSIDE PHOSPHOTRANSFERASE-RELATED-RELATED"/>
    <property type="match status" value="1"/>
</dbReference>
<dbReference type="Pfam" id="PF01636">
    <property type="entry name" value="APH"/>
    <property type="match status" value="1"/>
</dbReference>
<name>A0AAX3YQN2_RHOOP</name>
<evidence type="ECO:0000313" key="5">
    <source>
        <dbReference type="Proteomes" id="UP001066327"/>
    </source>
</evidence>
<dbReference type="PANTHER" id="PTHR21310:SF40">
    <property type="entry name" value="AMINOGLYCOSIDE PHOSPHOTRANSFERASE DOMAIN-CONTAINING PROTEIN-RELATED"/>
    <property type="match status" value="1"/>
</dbReference>
<dbReference type="EMBL" id="JAPWIS010000025">
    <property type="protein sequence ID" value="MCZ4588752.1"/>
    <property type="molecule type" value="Genomic_DNA"/>
</dbReference>
<dbReference type="InterPro" id="IPR051678">
    <property type="entry name" value="AGP_Transferase"/>
</dbReference>
<proteinExistence type="predicted"/>
<organism evidence="3 6">
    <name type="scientific">Rhodococcus opacus</name>
    <name type="common">Nocardia opaca</name>
    <dbReference type="NCBI Taxonomy" id="37919"/>
    <lineage>
        <taxon>Bacteria</taxon>
        <taxon>Bacillati</taxon>
        <taxon>Actinomycetota</taxon>
        <taxon>Actinomycetes</taxon>
        <taxon>Mycobacteriales</taxon>
        <taxon>Nocardiaceae</taxon>
        <taxon>Rhodococcus</taxon>
    </lineage>
</organism>
<geneLocation type="plasmid" evidence="3 6">
    <name>pRho-VOC14-L</name>
</geneLocation>
<dbReference type="InterPro" id="IPR002575">
    <property type="entry name" value="Aminoglycoside_PTrfase"/>
</dbReference>
<dbReference type="Proteomes" id="UP001231166">
    <property type="component" value="Plasmid pRho-VOC14-L"/>
</dbReference>
<dbReference type="Gene3D" id="3.30.200.20">
    <property type="entry name" value="Phosphorylase Kinase, domain 1"/>
    <property type="match status" value="1"/>
</dbReference>
<dbReference type="AlphaFoldDB" id="A0AAX3YQN2"/>
<evidence type="ECO:0000313" key="4">
    <source>
        <dbReference type="EMBL" id="WLF52411.1"/>
    </source>
</evidence>
<dbReference type="InterPro" id="IPR011009">
    <property type="entry name" value="Kinase-like_dom_sf"/>
</dbReference>